<dbReference type="GO" id="GO:0005576">
    <property type="term" value="C:extracellular region"/>
    <property type="evidence" value="ECO:0007669"/>
    <property type="project" value="UniProtKB-SubCell"/>
</dbReference>
<sequence length="256" mass="27032">MRAVLVLLALSLTVVAAVPPKQSVIVGGSVAVISQYPSVVGLLYSSNGINFYQVCVGTIVTTKSILTAAHCVYGDAVYKWRARAGSSWANSGGTVYALNSFTIHPTFTFRTMNNDIAILRTPVVITNTNVIKPVSIAGVNYNLPDNQVVWAVGWGTSLVGAAPEEQLRHIQAWTINQNTCASSYAAFGANVTANMLCFGWPKGGVRAQCQGDSGGPIFHNGNLAGISSWGYGCADAAYPGVNTRISKLATWIQTNA</sequence>
<organism evidence="10 11">
    <name type="scientific">Spodoptera frugiperda</name>
    <name type="common">Fall armyworm</name>
    <dbReference type="NCBI Taxonomy" id="7108"/>
    <lineage>
        <taxon>Eukaryota</taxon>
        <taxon>Metazoa</taxon>
        <taxon>Ecdysozoa</taxon>
        <taxon>Arthropoda</taxon>
        <taxon>Hexapoda</taxon>
        <taxon>Insecta</taxon>
        <taxon>Pterygota</taxon>
        <taxon>Neoptera</taxon>
        <taxon>Endopterygota</taxon>
        <taxon>Lepidoptera</taxon>
        <taxon>Glossata</taxon>
        <taxon>Ditrysia</taxon>
        <taxon>Noctuoidea</taxon>
        <taxon>Noctuidae</taxon>
        <taxon>Amphipyrinae</taxon>
        <taxon>Spodoptera</taxon>
    </lineage>
</organism>
<evidence type="ECO:0000256" key="6">
    <source>
        <dbReference type="ARBA" id="ARBA00023157"/>
    </source>
</evidence>
<dbReference type="InterPro" id="IPR001314">
    <property type="entry name" value="Peptidase_S1A"/>
</dbReference>
<accession>A0A9R0DCR3</accession>
<dbReference type="InterPro" id="IPR050430">
    <property type="entry name" value="Peptidase_S1"/>
</dbReference>
<dbReference type="Proteomes" id="UP000829999">
    <property type="component" value="Chromosome 15"/>
</dbReference>
<evidence type="ECO:0000256" key="4">
    <source>
        <dbReference type="ARBA" id="ARBA00022801"/>
    </source>
</evidence>
<dbReference type="PANTHER" id="PTHR24276">
    <property type="entry name" value="POLYSERASE-RELATED"/>
    <property type="match status" value="1"/>
</dbReference>
<dbReference type="PANTHER" id="PTHR24276:SF91">
    <property type="entry name" value="AT26814P-RELATED"/>
    <property type="match status" value="1"/>
</dbReference>
<evidence type="ECO:0000256" key="7">
    <source>
        <dbReference type="RuleBase" id="RU363034"/>
    </source>
</evidence>
<keyword evidence="8" id="KW-0732">Signal</keyword>
<evidence type="ECO:0000313" key="10">
    <source>
        <dbReference type="Proteomes" id="UP000829999"/>
    </source>
</evidence>
<dbReference type="InterPro" id="IPR043504">
    <property type="entry name" value="Peptidase_S1_PA_chymotrypsin"/>
</dbReference>
<keyword evidence="3 7" id="KW-0645">Protease</keyword>
<gene>
    <name evidence="11" type="primary">LOC118274683</name>
</gene>
<reference evidence="11" key="1">
    <citation type="submission" date="2025-08" db="UniProtKB">
        <authorList>
            <consortium name="RefSeq"/>
        </authorList>
    </citation>
    <scope>IDENTIFICATION</scope>
    <source>
        <tissue evidence="11">Whole larval tissue</tissue>
    </source>
</reference>
<dbReference type="PRINTS" id="PR00722">
    <property type="entry name" value="CHYMOTRYPSIN"/>
</dbReference>
<keyword evidence="6" id="KW-1015">Disulfide bond</keyword>
<dbReference type="FunFam" id="2.40.10.10:FF:000036">
    <property type="entry name" value="Trypsin beta"/>
    <property type="match status" value="1"/>
</dbReference>
<dbReference type="InterPro" id="IPR018114">
    <property type="entry name" value="TRYPSIN_HIS"/>
</dbReference>
<dbReference type="SUPFAM" id="SSF50494">
    <property type="entry name" value="Trypsin-like serine proteases"/>
    <property type="match status" value="1"/>
</dbReference>
<evidence type="ECO:0000256" key="2">
    <source>
        <dbReference type="ARBA" id="ARBA00007664"/>
    </source>
</evidence>
<evidence type="ECO:0000256" key="1">
    <source>
        <dbReference type="ARBA" id="ARBA00004239"/>
    </source>
</evidence>
<dbReference type="AlphaFoldDB" id="A0A9R0DCR3"/>
<evidence type="ECO:0000256" key="3">
    <source>
        <dbReference type="ARBA" id="ARBA00022670"/>
    </source>
</evidence>
<evidence type="ECO:0000313" key="11">
    <source>
        <dbReference type="RefSeq" id="XP_035448234.2"/>
    </source>
</evidence>
<feature type="chain" id="PRO_5040359103" evidence="8">
    <location>
        <begin position="18"/>
        <end position="256"/>
    </location>
</feature>
<evidence type="ECO:0000256" key="5">
    <source>
        <dbReference type="ARBA" id="ARBA00022825"/>
    </source>
</evidence>
<keyword evidence="5 7" id="KW-0720">Serine protease</keyword>
<keyword evidence="4 7" id="KW-0378">Hydrolase</keyword>
<comment type="similarity">
    <text evidence="2">Belongs to the peptidase S1 family.</text>
</comment>
<dbReference type="Pfam" id="PF00089">
    <property type="entry name" value="Trypsin"/>
    <property type="match status" value="1"/>
</dbReference>
<dbReference type="InterPro" id="IPR001254">
    <property type="entry name" value="Trypsin_dom"/>
</dbReference>
<dbReference type="PROSITE" id="PS00135">
    <property type="entry name" value="TRYPSIN_SER"/>
    <property type="match status" value="1"/>
</dbReference>
<proteinExistence type="inferred from homology"/>
<name>A0A9R0DCR3_SPOFR</name>
<dbReference type="CDD" id="cd00190">
    <property type="entry name" value="Tryp_SPc"/>
    <property type="match status" value="1"/>
</dbReference>
<dbReference type="PROSITE" id="PS50240">
    <property type="entry name" value="TRYPSIN_DOM"/>
    <property type="match status" value="1"/>
</dbReference>
<feature type="domain" description="Peptidase S1" evidence="9">
    <location>
        <begin position="25"/>
        <end position="256"/>
    </location>
</feature>
<evidence type="ECO:0000259" key="9">
    <source>
        <dbReference type="PROSITE" id="PS50240"/>
    </source>
</evidence>
<comment type="subcellular location">
    <subcellularLocation>
        <location evidence="1">Secreted</location>
        <location evidence="1">Extracellular space</location>
    </subcellularLocation>
</comment>
<feature type="signal peptide" evidence="8">
    <location>
        <begin position="1"/>
        <end position="17"/>
    </location>
</feature>
<dbReference type="PROSITE" id="PS00134">
    <property type="entry name" value="TRYPSIN_HIS"/>
    <property type="match status" value="1"/>
</dbReference>
<dbReference type="InterPro" id="IPR033116">
    <property type="entry name" value="TRYPSIN_SER"/>
</dbReference>
<protein>
    <submittedName>
        <fullName evidence="11">Trypsin, alkaline B-like isoform X3</fullName>
    </submittedName>
</protein>
<dbReference type="Gene3D" id="2.40.10.10">
    <property type="entry name" value="Trypsin-like serine proteases"/>
    <property type="match status" value="1"/>
</dbReference>
<dbReference type="GeneID" id="118274683"/>
<dbReference type="GO" id="GO:0004252">
    <property type="term" value="F:serine-type endopeptidase activity"/>
    <property type="evidence" value="ECO:0007669"/>
    <property type="project" value="InterPro"/>
</dbReference>
<dbReference type="SMART" id="SM00020">
    <property type="entry name" value="Tryp_SPc"/>
    <property type="match status" value="1"/>
</dbReference>
<keyword evidence="10" id="KW-1185">Reference proteome</keyword>
<dbReference type="RefSeq" id="XP_035448234.2">
    <property type="nucleotide sequence ID" value="XM_035592341.2"/>
</dbReference>
<dbReference type="GO" id="GO:0006508">
    <property type="term" value="P:proteolysis"/>
    <property type="evidence" value="ECO:0007669"/>
    <property type="project" value="UniProtKB-KW"/>
</dbReference>
<evidence type="ECO:0000256" key="8">
    <source>
        <dbReference type="SAM" id="SignalP"/>
    </source>
</evidence>
<dbReference type="InterPro" id="IPR009003">
    <property type="entry name" value="Peptidase_S1_PA"/>
</dbReference>